<keyword evidence="1" id="KW-0472">Membrane</keyword>
<dbReference type="AlphaFoldDB" id="A0A7D5UU71"/>
<keyword evidence="1" id="KW-0812">Transmembrane</keyword>
<dbReference type="Proteomes" id="UP000510686">
    <property type="component" value="Chromosome 2"/>
</dbReference>
<organism evidence="2 3">
    <name type="scientific">Metarhizium brunneum</name>
    <dbReference type="NCBI Taxonomy" id="500148"/>
    <lineage>
        <taxon>Eukaryota</taxon>
        <taxon>Fungi</taxon>
        <taxon>Dikarya</taxon>
        <taxon>Ascomycota</taxon>
        <taxon>Pezizomycotina</taxon>
        <taxon>Sordariomycetes</taxon>
        <taxon>Hypocreomycetidae</taxon>
        <taxon>Hypocreales</taxon>
        <taxon>Clavicipitaceae</taxon>
        <taxon>Metarhizium</taxon>
    </lineage>
</organism>
<dbReference type="GeneID" id="90967749"/>
<name>A0A7D5UU71_9HYPO</name>
<dbReference type="EMBL" id="CP058933">
    <property type="protein sequence ID" value="QLI66559.1"/>
    <property type="molecule type" value="Genomic_DNA"/>
</dbReference>
<accession>A0A7D5UU71</accession>
<dbReference type="RefSeq" id="XP_065986184.1">
    <property type="nucleotide sequence ID" value="XM_066130487.1"/>
</dbReference>
<dbReference type="KEGG" id="mbrn:90967749"/>
<keyword evidence="3" id="KW-1185">Reference proteome</keyword>
<evidence type="ECO:0000313" key="2">
    <source>
        <dbReference type="EMBL" id="QLI66559.1"/>
    </source>
</evidence>
<feature type="transmembrane region" description="Helical" evidence="1">
    <location>
        <begin position="12"/>
        <end position="31"/>
    </location>
</feature>
<evidence type="ECO:0000313" key="3">
    <source>
        <dbReference type="Proteomes" id="UP000510686"/>
    </source>
</evidence>
<gene>
    <name evidence="2" type="ORF">G6M90_00g050400</name>
</gene>
<protein>
    <submittedName>
        <fullName evidence="2">Uncharacterized protein</fullName>
    </submittedName>
</protein>
<keyword evidence="1" id="KW-1133">Transmembrane helix</keyword>
<evidence type="ECO:0000256" key="1">
    <source>
        <dbReference type="SAM" id="Phobius"/>
    </source>
</evidence>
<sequence>MIKISSLSSSLAIQLVSCTTGSVTRLILIFIKARQGQNRRLSFPCSIVQSSSTYTAQALVCVPQTAIIGGGIIGLPKRYEELGVQFMTDSELACAHREPHSNNDELSAVDIHVHQPAIR</sequence>
<reference evidence="2 3" key="1">
    <citation type="submission" date="2020-07" db="EMBL/GenBank/DDBJ databases">
        <title>Telomere length de novo assembly of all 7 chromosomes of the fungus, Metarhizium brunneum, using a novel assembly pipeline.</title>
        <authorList>
            <person name="Saud z."/>
            <person name="Kortsinoglou A."/>
            <person name="Kouvelis V.N."/>
            <person name="Butt T.M."/>
        </authorList>
    </citation>
    <scope>NUCLEOTIDE SEQUENCE [LARGE SCALE GENOMIC DNA]</scope>
    <source>
        <strain evidence="2 3">4556</strain>
    </source>
</reference>
<proteinExistence type="predicted"/>